<reference evidence="3" key="1">
    <citation type="submission" date="2020-09" db="EMBL/GenBank/DDBJ databases">
        <title>A novel bacterium of genus Neiella, isolated from South China Sea.</title>
        <authorList>
            <person name="Huang H."/>
            <person name="Mo K."/>
            <person name="Hu Y."/>
        </authorList>
    </citation>
    <scope>NUCLEOTIDE SEQUENCE</scope>
    <source>
        <strain evidence="3">HB171785</strain>
    </source>
</reference>
<dbReference type="GO" id="GO:0005737">
    <property type="term" value="C:cytoplasm"/>
    <property type="evidence" value="ECO:0007669"/>
    <property type="project" value="UniProtKB-SubCell"/>
</dbReference>
<keyword evidence="1" id="KW-0804">Transcription</keyword>
<protein>
    <recommendedName>
        <fullName evidence="1">Glycine cleavage system transcriptional repressor</fullName>
    </recommendedName>
</protein>
<dbReference type="PANTHER" id="PTHR34875">
    <property type="entry name" value="UPF0237 PROTEIN MJ1558"/>
    <property type="match status" value="1"/>
</dbReference>
<accession>A0A8J6ULL7</accession>
<evidence type="ECO:0000256" key="1">
    <source>
        <dbReference type="PIRNR" id="PIRNR028103"/>
    </source>
</evidence>
<dbReference type="Proteomes" id="UP000638014">
    <property type="component" value="Unassembled WGS sequence"/>
</dbReference>
<organism evidence="3 4">
    <name type="scientific">Neiella litorisoli</name>
    <dbReference type="NCBI Taxonomy" id="2771431"/>
    <lineage>
        <taxon>Bacteria</taxon>
        <taxon>Pseudomonadati</taxon>
        <taxon>Pseudomonadota</taxon>
        <taxon>Gammaproteobacteria</taxon>
        <taxon>Alteromonadales</taxon>
        <taxon>Echinimonadaceae</taxon>
        <taxon>Neiella</taxon>
    </lineage>
</organism>
<comment type="subcellular location">
    <subcellularLocation>
        <location evidence="1">Cytoplasm</location>
    </subcellularLocation>
</comment>
<dbReference type="GO" id="GO:0006355">
    <property type="term" value="P:regulation of DNA-templated transcription"/>
    <property type="evidence" value="ECO:0007669"/>
    <property type="project" value="UniProtKB-UniRule"/>
</dbReference>
<dbReference type="Gene3D" id="3.30.70.260">
    <property type="match status" value="2"/>
</dbReference>
<evidence type="ECO:0000313" key="4">
    <source>
        <dbReference type="Proteomes" id="UP000638014"/>
    </source>
</evidence>
<dbReference type="RefSeq" id="WP_191144315.1">
    <property type="nucleotide sequence ID" value="NZ_JACXAF010000008.1"/>
</dbReference>
<evidence type="ECO:0000313" key="3">
    <source>
        <dbReference type="EMBL" id="MBD1389205.1"/>
    </source>
</evidence>
<dbReference type="EMBL" id="JACXAF010000008">
    <property type="protein sequence ID" value="MBD1389205.1"/>
    <property type="molecule type" value="Genomic_DNA"/>
</dbReference>
<keyword evidence="1" id="KW-0963">Cytoplasm</keyword>
<keyword evidence="4" id="KW-1185">Reference proteome</keyword>
<comment type="caution">
    <text evidence="3">The sequence shown here is derived from an EMBL/GenBank/DDBJ whole genome shotgun (WGS) entry which is preliminary data.</text>
</comment>
<dbReference type="InterPro" id="IPR045865">
    <property type="entry name" value="ACT-like_dom_sf"/>
</dbReference>
<dbReference type="AlphaFoldDB" id="A0A8J6ULL7"/>
<dbReference type="InterPro" id="IPR016867">
    <property type="entry name" value="GcvR"/>
</dbReference>
<dbReference type="InterPro" id="IPR050990">
    <property type="entry name" value="UPF0237/GcvR_regulator"/>
</dbReference>
<dbReference type="SUPFAM" id="SSF55021">
    <property type="entry name" value="ACT-like"/>
    <property type="match status" value="2"/>
</dbReference>
<dbReference type="Pfam" id="PF13740">
    <property type="entry name" value="ACT_6"/>
    <property type="match status" value="1"/>
</dbReference>
<dbReference type="PIRSF" id="PIRSF028103">
    <property type="entry name" value="GcvR"/>
    <property type="match status" value="1"/>
</dbReference>
<dbReference type="PANTHER" id="PTHR34875:SF6">
    <property type="entry name" value="UPF0237 PROTEIN MJ1558"/>
    <property type="match status" value="1"/>
</dbReference>
<dbReference type="PROSITE" id="PS51671">
    <property type="entry name" value="ACT"/>
    <property type="match status" value="1"/>
</dbReference>
<dbReference type="InterPro" id="IPR002912">
    <property type="entry name" value="ACT_dom"/>
</dbReference>
<sequence>MSAAFIVSFAGPDRANLLKQLAQFTHEHDGKWLSSKVNYLDGHVAGNIKVTAPQDQLDAIKQEFTRQQGLVVQIDDVVAKASPAQAAKLSFHSNDRPGLVHDITSVIDQQGAELTHMDSARVQVESLGTNVFVAKLAVSIPQGQAAEDLLAALRALDEHVVVDLED</sequence>
<keyword evidence="1" id="KW-0678">Repressor</keyword>
<name>A0A8J6ULL7_9GAMM</name>
<evidence type="ECO:0000259" key="2">
    <source>
        <dbReference type="PROSITE" id="PS51671"/>
    </source>
</evidence>
<gene>
    <name evidence="3" type="ORF">IC617_07190</name>
</gene>
<feature type="domain" description="ACT" evidence="2">
    <location>
        <begin position="88"/>
        <end position="166"/>
    </location>
</feature>
<proteinExistence type="predicted"/>